<dbReference type="InterPro" id="IPR039420">
    <property type="entry name" value="WalR-like"/>
</dbReference>
<evidence type="ECO:0000256" key="4">
    <source>
        <dbReference type="ARBA" id="ARBA00023125"/>
    </source>
</evidence>
<comment type="caution">
    <text evidence="9">The sequence shown here is derived from an EMBL/GenBank/DDBJ whole genome shotgun (WGS) entry which is preliminary data.</text>
</comment>
<dbReference type="RefSeq" id="WP_150448295.1">
    <property type="nucleotide sequence ID" value="NZ_VYSA01000001.1"/>
</dbReference>
<dbReference type="Proteomes" id="UP000325827">
    <property type="component" value="Unassembled WGS sequence"/>
</dbReference>
<evidence type="ECO:0000256" key="7">
    <source>
        <dbReference type="SAM" id="MobiDB-lite"/>
    </source>
</evidence>
<keyword evidence="10" id="KW-1185">Reference proteome</keyword>
<evidence type="ECO:0000256" key="1">
    <source>
        <dbReference type="ARBA" id="ARBA00022553"/>
    </source>
</evidence>
<dbReference type="InterPro" id="IPR016032">
    <property type="entry name" value="Sig_transdc_resp-reg_C-effctor"/>
</dbReference>
<name>A0A5J5J5P0_9MICO</name>
<dbReference type="GO" id="GO:0000156">
    <property type="term" value="F:phosphorelay response regulator activity"/>
    <property type="evidence" value="ECO:0007669"/>
    <property type="project" value="TreeGrafter"/>
</dbReference>
<keyword evidence="1" id="KW-0597">Phosphoprotein</keyword>
<evidence type="ECO:0000256" key="5">
    <source>
        <dbReference type="ARBA" id="ARBA00023163"/>
    </source>
</evidence>
<dbReference type="PROSITE" id="PS51755">
    <property type="entry name" value="OMPR_PHOB"/>
    <property type="match status" value="1"/>
</dbReference>
<dbReference type="GO" id="GO:0005829">
    <property type="term" value="C:cytosol"/>
    <property type="evidence" value="ECO:0007669"/>
    <property type="project" value="TreeGrafter"/>
</dbReference>
<accession>A0A5J5J5P0</accession>
<protein>
    <submittedName>
        <fullName evidence="9">Winged helix-turn-helix transcriptional regulator</fullName>
    </submittedName>
</protein>
<dbReference type="OrthoDB" id="8927943at2"/>
<keyword evidence="3" id="KW-0805">Transcription regulation</keyword>
<dbReference type="InterPro" id="IPR036388">
    <property type="entry name" value="WH-like_DNA-bd_sf"/>
</dbReference>
<evidence type="ECO:0000313" key="10">
    <source>
        <dbReference type="Proteomes" id="UP000325827"/>
    </source>
</evidence>
<dbReference type="InterPro" id="IPR001867">
    <property type="entry name" value="OmpR/PhoB-type_DNA-bd"/>
</dbReference>
<gene>
    <name evidence="9" type="ORF">F6B43_08170</name>
</gene>
<feature type="region of interest" description="Disordered" evidence="7">
    <location>
        <begin position="1"/>
        <end position="55"/>
    </location>
</feature>
<feature type="DNA-binding region" description="OmpR/PhoB-type" evidence="6">
    <location>
        <begin position="139"/>
        <end position="238"/>
    </location>
</feature>
<dbReference type="GO" id="GO:0000976">
    <property type="term" value="F:transcription cis-regulatory region binding"/>
    <property type="evidence" value="ECO:0007669"/>
    <property type="project" value="TreeGrafter"/>
</dbReference>
<dbReference type="GO" id="GO:0006355">
    <property type="term" value="P:regulation of DNA-templated transcription"/>
    <property type="evidence" value="ECO:0007669"/>
    <property type="project" value="InterPro"/>
</dbReference>
<dbReference type="CDD" id="cd00383">
    <property type="entry name" value="trans_reg_C"/>
    <property type="match status" value="1"/>
</dbReference>
<dbReference type="GO" id="GO:0032993">
    <property type="term" value="C:protein-DNA complex"/>
    <property type="evidence" value="ECO:0007669"/>
    <property type="project" value="TreeGrafter"/>
</dbReference>
<proteinExistence type="predicted"/>
<keyword evidence="2" id="KW-0902">Two-component regulatory system</keyword>
<feature type="compositionally biased region" description="Low complexity" evidence="7">
    <location>
        <begin position="30"/>
        <end position="39"/>
    </location>
</feature>
<dbReference type="PANTHER" id="PTHR48111">
    <property type="entry name" value="REGULATOR OF RPOS"/>
    <property type="match status" value="1"/>
</dbReference>
<evidence type="ECO:0000259" key="8">
    <source>
        <dbReference type="PROSITE" id="PS51755"/>
    </source>
</evidence>
<dbReference type="Gene3D" id="1.10.10.10">
    <property type="entry name" value="Winged helix-like DNA-binding domain superfamily/Winged helix DNA-binding domain"/>
    <property type="match status" value="1"/>
</dbReference>
<evidence type="ECO:0000256" key="6">
    <source>
        <dbReference type="PROSITE-ProRule" id="PRU01091"/>
    </source>
</evidence>
<dbReference type="EMBL" id="VYSA01000001">
    <property type="protein sequence ID" value="KAA9111527.1"/>
    <property type="molecule type" value="Genomic_DNA"/>
</dbReference>
<feature type="domain" description="OmpR/PhoB-type" evidence="8">
    <location>
        <begin position="139"/>
        <end position="238"/>
    </location>
</feature>
<evidence type="ECO:0000313" key="9">
    <source>
        <dbReference type="EMBL" id="KAA9111527.1"/>
    </source>
</evidence>
<reference evidence="10" key="1">
    <citation type="submission" date="2019-09" db="EMBL/GenBank/DDBJ databases">
        <title>Mumia zhuanghuii sp. nov. isolated from the intestinal contents of plateau pika (Ochotona curzoniae) in the Qinghai-Tibet plateau of China.</title>
        <authorList>
            <person name="Tian Z."/>
        </authorList>
    </citation>
    <scope>NUCLEOTIDE SEQUENCE [LARGE SCALE GENOMIC DNA]</scope>
    <source>
        <strain evidence="10">JCM 30598</strain>
    </source>
</reference>
<evidence type="ECO:0000256" key="2">
    <source>
        <dbReference type="ARBA" id="ARBA00023012"/>
    </source>
</evidence>
<sequence>MSNTLLLDRPAPTRHLQAVPPLSDAQRATPAAPAAAAPAPAAPAPAAPAAPGHNLPAGTSPRGFALYVGIDELKAAASGVSLGVLVDALRRTIAELAPAAETYATVALAPAGAGGRDVDVVRLALHEPSAVARTKDEPEDEDRAADGVVVDISRKRVLIDGESAAFTFKEFELLQYLVLREGRTIERTELVASLWQATDDDAPGERTIDVHVRRLRAKLGRYEDIVRTVRGVGYRFDRHADVAIRYGHGAPSPDRF</sequence>
<dbReference type="SMART" id="SM00862">
    <property type="entry name" value="Trans_reg_C"/>
    <property type="match status" value="1"/>
</dbReference>
<organism evidence="9 10">
    <name type="scientific">Microbacterium rhizomatis</name>
    <dbReference type="NCBI Taxonomy" id="1631477"/>
    <lineage>
        <taxon>Bacteria</taxon>
        <taxon>Bacillati</taxon>
        <taxon>Actinomycetota</taxon>
        <taxon>Actinomycetes</taxon>
        <taxon>Micrococcales</taxon>
        <taxon>Microbacteriaceae</taxon>
        <taxon>Microbacterium</taxon>
    </lineage>
</organism>
<dbReference type="SUPFAM" id="SSF46894">
    <property type="entry name" value="C-terminal effector domain of the bipartite response regulators"/>
    <property type="match status" value="1"/>
</dbReference>
<dbReference type="Pfam" id="PF00486">
    <property type="entry name" value="Trans_reg_C"/>
    <property type="match status" value="1"/>
</dbReference>
<dbReference type="AlphaFoldDB" id="A0A5J5J5P0"/>
<dbReference type="PANTHER" id="PTHR48111:SF1">
    <property type="entry name" value="TWO-COMPONENT RESPONSE REGULATOR ORR33"/>
    <property type="match status" value="1"/>
</dbReference>
<keyword evidence="4 6" id="KW-0238">DNA-binding</keyword>
<evidence type="ECO:0000256" key="3">
    <source>
        <dbReference type="ARBA" id="ARBA00023015"/>
    </source>
</evidence>
<keyword evidence="5" id="KW-0804">Transcription</keyword>